<dbReference type="KEGG" id="mpar:F7D14_16650"/>
<dbReference type="SUPFAM" id="SSF55961">
    <property type="entry name" value="Bet v1-like"/>
    <property type="match status" value="1"/>
</dbReference>
<organism evidence="1 2">
    <name type="scientific">Methylocystis parvus</name>
    <dbReference type="NCBI Taxonomy" id="134"/>
    <lineage>
        <taxon>Bacteria</taxon>
        <taxon>Pseudomonadati</taxon>
        <taxon>Pseudomonadota</taxon>
        <taxon>Alphaproteobacteria</taxon>
        <taxon>Hyphomicrobiales</taxon>
        <taxon>Methylocystaceae</taxon>
        <taxon>Methylocystis</taxon>
    </lineage>
</organism>
<protein>
    <submittedName>
        <fullName evidence="1">SRPBCC family protein</fullName>
    </submittedName>
</protein>
<dbReference type="EMBL" id="CP044331">
    <property type="protein sequence ID" value="QGM98954.1"/>
    <property type="molecule type" value="Genomic_DNA"/>
</dbReference>
<proteinExistence type="predicted"/>
<reference evidence="1 2" key="1">
    <citation type="submission" date="2019-09" db="EMBL/GenBank/DDBJ databases">
        <title>Isolation and complete genome sequencing of Methylocystis species.</title>
        <authorList>
            <person name="Rumah B.L."/>
            <person name="Stead C.E."/>
            <person name="Stevens B.C."/>
            <person name="Minton N.P."/>
            <person name="Grosse-Honebrink A."/>
            <person name="Zhang Y."/>
        </authorList>
    </citation>
    <scope>NUCLEOTIDE SEQUENCE [LARGE SCALE GENOMIC DNA]</scope>
    <source>
        <strain evidence="1 2">BRCS2</strain>
    </source>
</reference>
<evidence type="ECO:0000313" key="1">
    <source>
        <dbReference type="EMBL" id="QGM98954.1"/>
    </source>
</evidence>
<dbReference type="RefSeq" id="WP_016920578.1">
    <property type="nucleotide sequence ID" value="NZ_CP044331.1"/>
</dbReference>
<dbReference type="Gene3D" id="3.30.530.20">
    <property type="match status" value="1"/>
</dbReference>
<keyword evidence="2" id="KW-1185">Reference proteome</keyword>
<sequence length="177" mass="19916">MTLFLLFALALVSGLVAYISLRPNTFKIARSTILDAPPERIYPEINDFHNWEKWSPWAKLDPEQKTTYDGSPLGAGSTLEWSGDNKVGAGKMTIKESSQNERVRIKIEFFKPMQAVNDVQFDLKPIGDTKTEVQWTMSGRNEFVAKAIHAFMNMDKMVGGQFEQGLANLKAIVETQS</sequence>
<dbReference type="AlphaFoldDB" id="A0A6B8M4T1"/>
<evidence type="ECO:0000313" key="2">
    <source>
        <dbReference type="Proteomes" id="UP000422569"/>
    </source>
</evidence>
<name>A0A6B8M4T1_9HYPH</name>
<dbReference type="InterPro" id="IPR023393">
    <property type="entry name" value="START-like_dom_sf"/>
</dbReference>
<dbReference type="CDD" id="cd07818">
    <property type="entry name" value="SRPBCC_1"/>
    <property type="match status" value="1"/>
</dbReference>
<gene>
    <name evidence="1" type="ORF">F7D14_16650</name>
</gene>
<dbReference type="InterPro" id="IPR019587">
    <property type="entry name" value="Polyketide_cyclase/dehydratase"/>
</dbReference>
<dbReference type="Proteomes" id="UP000422569">
    <property type="component" value="Chromosome"/>
</dbReference>
<accession>A0A6B8M4T1</accession>
<dbReference type="Pfam" id="PF10604">
    <property type="entry name" value="Polyketide_cyc2"/>
    <property type="match status" value="1"/>
</dbReference>